<sequence>MKVNVTLALIATLAATALAAPAPMPAEEVQQLTEAELAQLEEDFKFPSLSTIGKTLAKVGKKALEVATPVISGALTGGPAGAILGGVSGIVDAIGGDEPAPVDDDDVDVTTPSVPPPPPPPAALPVNKVPARTKGNVAINNKKPAVKIGGKVDRSLEGDDIEDSEAGRFIHQAEGDQESSGQRFGRGAISLQLDINEKAAVRSKSKDSLCFCCGFDCSLFWKIIAAVVGLTTLYYGYKAIAWVNAEGPIPGLERMPAFGTLSCPSSLPYTYNNSQIVHSAALSPNGDHAFDIRGEAIGLITLTDGEPEAEEVVYTFTVRGNRPDVAQDVYFVYSDLESDGKTVHRSRFIIDTSRMPRRAGEIEKDELERACQQFDVKIAVPPNLKRLHVLAHATAHIGFHDQAKIAAERLIITASTSDDRNVIRLSRSLMARNLELEVYRGWIIGDAPIVQETSVSTQRGNGTAHMTFYPVPLPGDAKNSKATLRTTTGAGRSYLSYVRDAKARHRLIDSEHLSSRNADIKLTYTKSGFNGLAELNVKESSDIQGAQALADSQDDTVHGGDDGLKRRASSQYTHYVGSQEGKDRLRVYSRGWVGAYF</sequence>
<evidence type="ECO:0000256" key="1">
    <source>
        <dbReference type="SAM" id="MobiDB-lite"/>
    </source>
</evidence>
<organism evidence="3 4">
    <name type="scientific">Panaeolus cyanescens</name>
    <dbReference type="NCBI Taxonomy" id="181874"/>
    <lineage>
        <taxon>Eukaryota</taxon>
        <taxon>Fungi</taxon>
        <taxon>Dikarya</taxon>
        <taxon>Basidiomycota</taxon>
        <taxon>Agaricomycotina</taxon>
        <taxon>Agaricomycetes</taxon>
        <taxon>Agaricomycetidae</taxon>
        <taxon>Agaricales</taxon>
        <taxon>Agaricineae</taxon>
        <taxon>Galeropsidaceae</taxon>
        <taxon>Panaeolus</taxon>
    </lineage>
</organism>
<dbReference type="Proteomes" id="UP000284842">
    <property type="component" value="Unassembled WGS sequence"/>
</dbReference>
<reference evidence="3 4" key="1">
    <citation type="journal article" date="2018" name="Evol. Lett.">
        <title>Horizontal gene cluster transfer increased hallucinogenic mushroom diversity.</title>
        <authorList>
            <person name="Reynolds H.T."/>
            <person name="Vijayakumar V."/>
            <person name="Gluck-Thaler E."/>
            <person name="Korotkin H.B."/>
            <person name="Matheny P.B."/>
            <person name="Slot J.C."/>
        </authorList>
    </citation>
    <scope>NUCLEOTIDE SEQUENCE [LARGE SCALE GENOMIC DNA]</scope>
    <source>
        <strain evidence="3 4">2629</strain>
    </source>
</reference>
<feature type="region of interest" description="Disordered" evidence="1">
    <location>
        <begin position="95"/>
        <end position="126"/>
    </location>
</feature>
<dbReference type="InParanoid" id="A0A409Y9T2"/>
<comment type="caution">
    <text evidence="3">The sequence shown here is derived from an EMBL/GenBank/DDBJ whole genome shotgun (WGS) entry which is preliminary data.</text>
</comment>
<evidence type="ECO:0000313" key="4">
    <source>
        <dbReference type="Proteomes" id="UP000284842"/>
    </source>
</evidence>
<feature type="compositionally biased region" description="Pro residues" evidence="1">
    <location>
        <begin position="113"/>
        <end position="123"/>
    </location>
</feature>
<evidence type="ECO:0000256" key="2">
    <source>
        <dbReference type="SAM" id="SignalP"/>
    </source>
</evidence>
<feature type="signal peptide" evidence="2">
    <location>
        <begin position="1"/>
        <end position="19"/>
    </location>
</feature>
<accession>A0A409Y9T2</accession>
<gene>
    <name evidence="3" type="ORF">CVT24_009681</name>
</gene>
<dbReference type="OrthoDB" id="2991206at2759"/>
<dbReference type="AlphaFoldDB" id="A0A409Y9T2"/>
<evidence type="ECO:0000313" key="3">
    <source>
        <dbReference type="EMBL" id="PPQ99778.1"/>
    </source>
</evidence>
<keyword evidence="2" id="KW-0732">Signal</keyword>
<name>A0A409Y9T2_9AGAR</name>
<feature type="chain" id="PRO_5019209829" evidence="2">
    <location>
        <begin position="20"/>
        <end position="597"/>
    </location>
</feature>
<keyword evidence="4" id="KW-1185">Reference proteome</keyword>
<proteinExistence type="predicted"/>
<dbReference type="EMBL" id="NHTK01001347">
    <property type="protein sequence ID" value="PPQ99778.1"/>
    <property type="molecule type" value="Genomic_DNA"/>
</dbReference>
<protein>
    <submittedName>
        <fullName evidence="3">Uncharacterized protein</fullName>
    </submittedName>
</protein>